<sequence length="427" mass="48091">MIGYDDQGVAVGVDQASKLLEDIPNKVRDVLGMVVDVDLVMHGTLPTLHIHVPAYPYPISYKGEYHYRSGSTKQELKGAALDRFLLRKQGITWDGVPVPYLQVGDLQDSTMKRFRELAIHNQRLPETIREEGNPLLLERLRLTKDGYLKRATALLFHPEPDRYVTGAAIKIGAFGKNDADLLHHDEITGNLFTQVETAIEVLKLKYLKARISYDGLYRQERFPLPMAALREAILNAVVHKDYATPVAIQISVYPDKLMIWNPGQLPEAWTLEKLLGKHASHPHNPDIANAFFRAGLIESWGRGIERIKDACTQDGYPTPTWALEPGGWWVTFGYAPEDVTGQVTGQVTEPIQRLLSAMVADHSRSELQRILNLRHRDSFVTTYLQPALAAGVIEMTQPEKPTSRLQKYRLTEAGRQWLAAVHKPTEA</sequence>
<evidence type="ECO:0000259" key="1">
    <source>
        <dbReference type="Pfam" id="PF21247"/>
    </source>
</evidence>
<evidence type="ECO:0000313" key="3">
    <source>
        <dbReference type="Proteomes" id="UP001501627"/>
    </source>
</evidence>
<keyword evidence="3" id="KW-1185">Reference proteome</keyword>
<name>A0ABP7QKR9_9BURK</name>
<dbReference type="InterPro" id="IPR049514">
    <property type="entry name" value="Fic-like_C"/>
</dbReference>
<proteinExistence type="predicted"/>
<dbReference type="Pfam" id="PF21247">
    <property type="entry name" value="Fic-like_C"/>
    <property type="match status" value="1"/>
</dbReference>
<accession>A0ABP7QKR9</accession>
<feature type="domain" description="Filamentation induced by cAMP protein Fic-like C-terminal" evidence="1">
    <location>
        <begin position="349"/>
        <end position="411"/>
    </location>
</feature>
<dbReference type="RefSeq" id="WP_344867980.1">
    <property type="nucleotide sequence ID" value="NZ_BAABBP010000002.1"/>
</dbReference>
<dbReference type="Pfam" id="PF13749">
    <property type="entry name" value="HATPase_c_4"/>
    <property type="match status" value="1"/>
</dbReference>
<reference evidence="3" key="1">
    <citation type="journal article" date="2019" name="Int. J. Syst. Evol. Microbiol.">
        <title>The Global Catalogue of Microorganisms (GCM) 10K type strain sequencing project: providing services to taxonomists for standard genome sequencing and annotation.</title>
        <authorList>
            <consortium name="The Broad Institute Genomics Platform"/>
            <consortium name="The Broad Institute Genome Sequencing Center for Infectious Disease"/>
            <person name="Wu L."/>
            <person name="Ma J."/>
        </authorList>
    </citation>
    <scope>NUCLEOTIDE SEQUENCE [LARGE SCALE GENOMIC DNA]</scope>
    <source>
        <strain evidence="3">JCM 17561</strain>
    </source>
</reference>
<dbReference type="EMBL" id="BAABBP010000002">
    <property type="protein sequence ID" value="GAA3984176.1"/>
    <property type="molecule type" value="Genomic_DNA"/>
</dbReference>
<dbReference type="PANTHER" id="PTHR30595">
    <property type="entry name" value="GLPR-RELATED TRANSCRIPTIONAL REPRESSOR"/>
    <property type="match status" value="1"/>
</dbReference>
<dbReference type="InterPro" id="IPR038475">
    <property type="entry name" value="RecG_C_sf"/>
</dbReference>
<dbReference type="PANTHER" id="PTHR30595:SF6">
    <property type="entry name" value="SCHLAFEN ALBA-2 DOMAIN-CONTAINING PROTEIN"/>
    <property type="match status" value="1"/>
</dbReference>
<gene>
    <name evidence="2" type="ORF">GCM10022279_04380</name>
</gene>
<keyword evidence="2" id="KW-0067">ATP-binding</keyword>
<protein>
    <submittedName>
        <fullName evidence="2">ATP-binding protein</fullName>
    </submittedName>
</protein>
<dbReference type="Proteomes" id="UP001501627">
    <property type="component" value="Unassembled WGS sequence"/>
</dbReference>
<dbReference type="GO" id="GO:0005524">
    <property type="term" value="F:ATP binding"/>
    <property type="evidence" value="ECO:0007669"/>
    <property type="project" value="UniProtKB-KW"/>
</dbReference>
<dbReference type="Gene3D" id="3.30.565.60">
    <property type="match status" value="1"/>
</dbReference>
<comment type="caution">
    <text evidence="2">The sequence shown here is derived from an EMBL/GenBank/DDBJ whole genome shotgun (WGS) entry which is preliminary data.</text>
</comment>
<evidence type="ECO:0000313" key="2">
    <source>
        <dbReference type="EMBL" id="GAA3984176.1"/>
    </source>
</evidence>
<organism evidence="2 3">
    <name type="scientific">Comamonas faecalis</name>
    <dbReference type="NCBI Taxonomy" id="1387849"/>
    <lineage>
        <taxon>Bacteria</taxon>
        <taxon>Pseudomonadati</taxon>
        <taxon>Pseudomonadota</taxon>
        <taxon>Betaproteobacteria</taxon>
        <taxon>Burkholderiales</taxon>
        <taxon>Comamonadaceae</taxon>
        <taxon>Comamonas</taxon>
    </lineage>
</organism>
<keyword evidence="2" id="KW-0547">Nucleotide-binding</keyword>